<evidence type="ECO:0000256" key="3">
    <source>
        <dbReference type="ARBA" id="ARBA00022475"/>
    </source>
</evidence>
<evidence type="ECO:0000256" key="7">
    <source>
        <dbReference type="ARBA" id="ARBA00023136"/>
    </source>
</evidence>
<dbReference type="PRINTS" id="PR00702">
    <property type="entry name" value="ACRIFLAVINRP"/>
</dbReference>
<feature type="transmembrane region" description="Helical" evidence="8">
    <location>
        <begin position="447"/>
        <end position="467"/>
    </location>
</feature>
<dbReference type="GO" id="GO:0005886">
    <property type="term" value="C:plasma membrane"/>
    <property type="evidence" value="ECO:0007669"/>
    <property type="project" value="UniProtKB-SubCell"/>
</dbReference>
<dbReference type="Gene3D" id="3.30.70.1440">
    <property type="entry name" value="Multidrug efflux transporter AcrB pore domain"/>
    <property type="match status" value="1"/>
</dbReference>
<feature type="transmembrane region" description="Helical" evidence="8">
    <location>
        <begin position="376"/>
        <end position="397"/>
    </location>
</feature>
<accession>A0A225DGY9</accession>
<dbReference type="PANTHER" id="PTHR32063">
    <property type="match status" value="1"/>
</dbReference>
<dbReference type="SUPFAM" id="SSF82714">
    <property type="entry name" value="Multidrug efflux transporter AcrB TolC docking domain, DN and DC subdomains"/>
    <property type="match status" value="2"/>
</dbReference>
<dbReference type="Gene3D" id="3.30.70.1320">
    <property type="entry name" value="Multidrug efflux transporter AcrB pore domain like"/>
    <property type="match status" value="1"/>
</dbReference>
<dbReference type="RefSeq" id="WP_088259448.1">
    <property type="nucleotide sequence ID" value="NZ_NIDE01000017.1"/>
</dbReference>
<dbReference type="GO" id="GO:0042910">
    <property type="term" value="F:xenobiotic transmembrane transporter activity"/>
    <property type="evidence" value="ECO:0007669"/>
    <property type="project" value="TreeGrafter"/>
</dbReference>
<feature type="transmembrane region" description="Helical" evidence="8">
    <location>
        <begin position="479"/>
        <end position="502"/>
    </location>
</feature>
<feature type="transmembrane region" description="Helical" evidence="8">
    <location>
        <begin position="1049"/>
        <end position="1070"/>
    </location>
</feature>
<feature type="transmembrane region" description="Helical" evidence="8">
    <location>
        <begin position="1023"/>
        <end position="1043"/>
    </location>
</feature>
<evidence type="ECO:0000256" key="5">
    <source>
        <dbReference type="ARBA" id="ARBA00022692"/>
    </source>
</evidence>
<dbReference type="InterPro" id="IPR027463">
    <property type="entry name" value="AcrB_DN_DC_subdom"/>
</dbReference>
<dbReference type="FunFam" id="1.20.1640.10:FF:000001">
    <property type="entry name" value="Efflux pump membrane transporter"/>
    <property type="match status" value="1"/>
</dbReference>
<keyword evidence="3" id="KW-1003">Cell membrane</keyword>
<dbReference type="FunFam" id="3.30.70.1430:FF:000001">
    <property type="entry name" value="Efflux pump membrane transporter"/>
    <property type="match status" value="1"/>
</dbReference>
<keyword evidence="6 8" id="KW-1133">Transmembrane helix</keyword>
<dbReference type="Gene3D" id="3.30.2090.10">
    <property type="entry name" value="Multidrug efflux transporter AcrB TolC docking domain, DN and DC subdomains"/>
    <property type="match status" value="2"/>
</dbReference>
<reference evidence="10" key="1">
    <citation type="submission" date="2017-06" db="EMBL/GenBank/DDBJ databases">
        <title>Genome analysis of Fimbriiglobus ruber SP5, the first member of the order Planctomycetales with confirmed chitinolytic capability.</title>
        <authorList>
            <person name="Ravin N.V."/>
            <person name="Rakitin A.L."/>
            <person name="Ivanova A.A."/>
            <person name="Beletsky A.V."/>
            <person name="Kulichevskaya I.S."/>
            <person name="Mardanov A.V."/>
            <person name="Dedysh S.N."/>
        </authorList>
    </citation>
    <scope>NUCLEOTIDE SEQUENCE [LARGE SCALE GENOMIC DNA]</scope>
    <source>
        <strain evidence="10">SP5</strain>
    </source>
</reference>
<feature type="transmembrane region" description="Helical" evidence="8">
    <location>
        <begin position="350"/>
        <end position="369"/>
    </location>
</feature>
<protein>
    <submittedName>
        <fullName evidence="9">RND efflux system, inner membrane transporter CmeB</fullName>
    </submittedName>
</protein>
<dbReference type="InterPro" id="IPR001036">
    <property type="entry name" value="Acrflvin-R"/>
</dbReference>
<evidence type="ECO:0000256" key="4">
    <source>
        <dbReference type="ARBA" id="ARBA00022519"/>
    </source>
</evidence>
<feature type="transmembrane region" description="Helical" evidence="8">
    <location>
        <begin position="1130"/>
        <end position="1152"/>
    </location>
</feature>
<comment type="subcellular location">
    <subcellularLocation>
        <location evidence="1">Cell inner membrane</location>
        <topology evidence="1">Multi-pass membrane protein</topology>
    </subcellularLocation>
</comment>
<gene>
    <name evidence="9" type="ORF">FRUB_09012</name>
</gene>
<feature type="transmembrane region" description="Helical" evidence="8">
    <location>
        <begin position="998"/>
        <end position="1016"/>
    </location>
</feature>
<dbReference type="OrthoDB" id="220575at2"/>
<feature type="transmembrane region" description="Helical" evidence="8">
    <location>
        <begin position="12"/>
        <end position="34"/>
    </location>
</feature>
<dbReference type="Proteomes" id="UP000214646">
    <property type="component" value="Unassembled WGS sequence"/>
</dbReference>
<evidence type="ECO:0000256" key="8">
    <source>
        <dbReference type="SAM" id="Phobius"/>
    </source>
</evidence>
<keyword evidence="10" id="KW-1185">Reference proteome</keyword>
<dbReference type="Pfam" id="PF00873">
    <property type="entry name" value="ACR_tran"/>
    <property type="match status" value="2"/>
</dbReference>
<evidence type="ECO:0000313" key="9">
    <source>
        <dbReference type="EMBL" id="OWK36449.1"/>
    </source>
</evidence>
<comment type="caution">
    <text evidence="9">The sequence shown here is derived from an EMBL/GenBank/DDBJ whole genome shotgun (WGS) entry which is preliminary data.</text>
</comment>
<sequence>MLARFFIDRPVLAWVISLVIVMIGMICSALLPIAQYPQVTPPTVRVTATYAGANAQVVADTVAAPIEQQVVGVENMLYMNSASNNDGTYTLDVTFDLGTDINMAQVLLQNRVAIAQPVLPDVVKAVGVVVRKRSPDMLLIVNLYSDLDPSTGKPYYDNLYLSNYATIKLQDRLARVDGVGDVFSFGGQDYSLRVWLDPDKMQSRSLTAGDIIKVLQEQNVQVAAGQVGQPPITKGNRLDFQYSMSTKGRLVEPKDFDQIVVKTTTDGAVTYLKDVARTELGAKNMDQSLTLDGRPSVGIAIFQLPGSNALDVADRIRILMHEEEKKFPDGLKFGIVYDSTPFVRESISEVFNTLRDAVILVALVVLLFLQDWRSLLLPVIDIGVSLIGTFAVMKIMGFSLNNLTLFGLVLAIGIVVDDAIVVLENIERWLEKGLPVREATIHAMSEITGPIIAITLVLSSVLLPSAFLGGITGQFFRQFALTISASMLISAINAMTMTPARATSIFANRKHGHGHGDDGKEALPWWSFGLLGGVVSIWLLKPFLGHYFGLTVGEPEEAGEVVPGGIATTLLGWAGNIILFLPGAAAGGVVGKLVIKPVNWFLGRFFRGFNWIFDYTTKVYGKTVAWCLRLSVITLIVYGGLIGLTGYGFTLIPQGFIPNQDKGRLILMVSLPDSASLERTKEVCKKIDAISLETPGVAHIISGAGRSFVLNAMSSNLASGFLPLKPFHERNGPGLSADEIAVKLRKRFREEIPEARINVFGVPAVDGLGSAGGFKLMVQGSGDVDYGALQDQADQLATRGNRMAHPGVEAVPDPNNSGKYIGDAPAVVGALNSFRAKMPQLYVNVNRVKAKAMGVQLTDVFDALQANMGSYYVNDINRFGRTWQVNVQADSKYRMTADDVRQLRIRNDQGDMVPLGAVADVEERPGPLQIVRYNMFPAATINGALASGASTGEIQAIMEKEAEGMPRSLYTIDWSELSYLQKLSGNVREFRDLQNNPFSAFVLGTLLVFFVLAGLYESWSLPMAVILIVPMVLLSALTGVIIAKMDLNIFVQVGFVVLAGLAAKNAILIVEFARDRQLQGVSAFDAAVEAAVARLRPILMTSFAFILGVFPLVISHGAGAEMRRTLGTAVFSGMIGVTFFGIFLTPVFFYVIRRRFKPTPAEKMAAGHSGH</sequence>
<feature type="transmembrane region" description="Helical" evidence="8">
    <location>
        <begin position="523"/>
        <end position="540"/>
    </location>
</feature>
<evidence type="ECO:0000256" key="2">
    <source>
        <dbReference type="ARBA" id="ARBA00022448"/>
    </source>
</evidence>
<feature type="transmembrane region" description="Helical" evidence="8">
    <location>
        <begin position="626"/>
        <end position="649"/>
    </location>
</feature>
<evidence type="ECO:0000256" key="1">
    <source>
        <dbReference type="ARBA" id="ARBA00004429"/>
    </source>
</evidence>
<feature type="transmembrane region" description="Helical" evidence="8">
    <location>
        <begin position="1098"/>
        <end position="1118"/>
    </location>
</feature>
<keyword evidence="4" id="KW-0997">Cell inner membrane</keyword>
<evidence type="ECO:0000313" key="10">
    <source>
        <dbReference type="Proteomes" id="UP000214646"/>
    </source>
</evidence>
<feature type="transmembrane region" description="Helical" evidence="8">
    <location>
        <begin position="573"/>
        <end position="595"/>
    </location>
</feature>
<evidence type="ECO:0000256" key="6">
    <source>
        <dbReference type="ARBA" id="ARBA00022989"/>
    </source>
</evidence>
<keyword evidence="2" id="KW-0813">Transport</keyword>
<dbReference type="SUPFAM" id="SSF82866">
    <property type="entry name" value="Multidrug efflux transporter AcrB transmembrane domain"/>
    <property type="match status" value="2"/>
</dbReference>
<dbReference type="EMBL" id="NIDE01000017">
    <property type="protein sequence ID" value="OWK36449.1"/>
    <property type="molecule type" value="Genomic_DNA"/>
</dbReference>
<keyword evidence="7 8" id="KW-0472">Membrane</keyword>
<dbReference type="Gene3D" id="3.30.70.1430">
    <property type="entry name" value="Multidrug efflux transporter AcrB pore domain"/>
    <property type="match status" value="2"/>
</dbReference>
<proteinExistence type="predicted"/>
<keyword evidence="5 8" id="KW-0812">Transmembrane</keyword>
<dbReference type="AlphaFoldDB" id="A0A225DGY9"/>
<dbReference type="SUPFAM" id="SSF82693">
    <property type="entry name" value="Multidrug efflux transporter AcrB pore domain, PN1, PN2, PC1 and PC2 subdomains"/>
    <property type="match status" value="3"/>
</dbReference>
<feature type="transmembrane region" description="Helical" evidence="8">
    <location>
        <begin position="403"/>
        <end position="426"/>
    </location>
</feature>
<name>A0A225DGY9_9BACT</name>
<organism evidence="9 10">
    <name type="scientific">Fimbriiglobus ruber</name>
    <dbReference type="NCBI Taxonomy" id="1908690"/>
    <lineage>
        <taxon>Bacteria</taxon>
        <taxon>Pseudomonadati</taxon>
        <taxon>Planctomycetota</taxon>
        <taxon>Planctomycetia</taxon>
        <taxon>Gemmatales</taxon>
        <taxon>Gemmataceae</taxon>
        <taxon>Fimbriiglobus</taxon>
    </lineage>
</organism>
<dbReference type="PANTHER" id="PTHR32063:SF11">
    <property type="entry name" value="CATION OR DRUG EFFLUX SYSTEM PROTEIN"/>
    <property type="match status" value="1"/>
</dbReference>
<dbReference type="Gene3D" id="1.20.1640.10">
    <property type="entry name" value="Multidrug efflux transporter AcrB transmembrane domain"/>
    <property type="match status" value="2"/>
</dbReference>